<gene>
    <name evidence="1" type="ORF">SAMN04487948_103492</name>
</gene>
<protein>
    <submittedName>
        <fullName evidence="1">Polyketide cyclase / dehydrase and lipid transport</fullName>
    </submittedName>
</protein>
<dbReference type="OrthoDB" id="262877at2157"/>
<evidence type="ECO:0000313" key="1">
    <source>
        <dbReference type="EMBL" id="SEO61230.1"/>
    </source>
</evidence>
<dbReference type="RefSeq" id="WP_089822903.1">
    <property type="nucleotide sequence ID" value="NZ_FODV01000003.1"/>
</dbReference>
<dbReference type="Gene3D" id="3.30.530.20">
    <property type="match status" value="1"/>
</dbReference>
<dbReference type="AlphaFoldDB" id="A0A1H8R4B1"/>
<name>A0A1H8R4B1_9EURY</name>
<proteinExistence type="predicted"/>
<evidence type="ECO:0000313" key="2">
    <source>
        <dbReference type="Proteomes" id="UP000199126"/>
    </source>
</evidence>
<dbReference type="InterPro" id="IPR023393">
    <property type="entry name" value="START-like_dom_sf"/>
</dbReference>
<dbReference type="Proteomes" id="UP000199126">
    <property type="component" value="Unassembled WGS sequence"/>
</dbReference>
<dbReference type="EMBL" id="FODV01000003">
    <property type="protein sequence ID" value="SEO61230.1"/>
    <property type="molecule type" value="Genomic_DNA"/>
</dbReference>
<reference evidence="2" key="1">
    <citation type="submission" date="2016-10" db="EMBL/GenBank/DDBJ databases">
        <authorList>
            <person name="Varghese N."/>
            <person name="Submissions S."/>
        </authorList>
    </citation>
    <scope>NUCLEOTIDE SEQUENCE [LARGE SCALE GENOMIC DNA]</scope>
    <source>
        <strain evidence="2">CGMCC 1.10121</strain>
    </source>
</reference>
<sequence>MREVEVSRFVRVTPAEVERALTPAAVVEYEGSFSVVDVADRADGSTVVTAGSRGLTLSLRFEEHEDGLYYTQEGDAGPFDAMETWVTVRPEDDGSRVTMRSAVSLGLPLSGVTDRLAAWKRRGELERALDALATDLG</sequence>
<keyword evidence="2" id="KW-1185">Reference proteome</keyword>
<accession>A0A1H8R4B1</accession>
<dbReference type="InterPro" id="IPR019587">
    <property type="entry name" value="Polyketide_cyclase/dehydratase"/>
</dbReference>
<organism evidence="1 2">
    <name type="scientific">Halogranum amylolyticum</name>
    <dbReference type="NCBI Taxonomy" id="660520"/>
    <lineage>
        <taxon>Archaea</taxon>
        <taxon>Methanobacteriati</taxon>
        <taxon>Methanobacteriota</taxon>
        <taxon>Stenosarchaea group</taxon>
        <taxon>Halobacteria</taxon>
        <taxon>Halobacteriales</taxon>
        <taxon>Haloferacaceae</taxon>
    </lineage>
</organism>
<dbReference type="SUPFAM" id="SSF55961">
    <property type="entry name" value="Bet v1-like"/>
    <property type="match status" value="1"/>
</dbReference>
<dbReference type="Pfam" id="PF10604">
    <property type="entry name" value="Polyketide_cyc2"/>
    <property type="match status" value="1"/>
</dbReference>